<dbReference type="OrthoDB" id="8728704at2"/>
<proteinExistence type="predicted"/>
<name>A0A418X7L8_9BURK</name>
<gene>
    <name evidence="3" type="ORF">D3872_23730</name>
</gene>
<evidence type="ECO:0000256" key="1">
    <source>
        <dbReference type="SAM" id="MobiDB-lite"/>
    </source>
</evidence>
<dbReference type="InterPro" id="IPR024282">
    <property type="entry name" value="DUF3376"/>
</dbReference>
<feature type="compositionally biased region" description="Basic residues" evidence="1">
    <location>
        <begin position="12"/>
        <end position="21"/>
    </location>
</feature>
<organism evidence="3 4">
    <name type="scientific">Massilia cavernae</name>
    <dbReference type="NCBI Taxonomy" id="2320864"/>
    <lineage>
        <taxon>Bacteria</taxon>
        <taxon>Pseudomonadati</taxon>
        <taxon>Pseudomonadota</taxon>
        <taxon>Betaproteobacteria</taxon>
        <taxon>Burkholderiales</taxon>
        <taxon>Oxalobacteraceae</taxon>
        <taxon>Telluria group</taxon>
        <taxon>Massilia</taxon>
    </lineage>
</organism>
<comment type="caution">
    <text evidence="3">The sequence shown here is derived from an EMBL/GenBank/DDBJ whole genome shotgun (WGS) entry which is preliminary data.</text>
</comment>
<feature type="compositionally biased region" description="Polar residues" evidence="1">
    <location>
        <begin position="1"/>
        <end position="11"/>
    </location>
</feature>
<reference evidence="3 4" key="1">
    <citation type="submission" date="2018-09" db="EMBL/GenBank/DDBJ databases">
        <authorList>
            <person name="Zhu H."/>
        </authorList>
    </citation>
    <scope>NUCLEOTIDE SEQUENCE [LARGE SCALE GENOMIC DNA]</scope>
    <source>
        <strain evidence="3 4">K1S02-61</strain>
    </source>
</reference>
<dbReference type="Proteomes" id="UP000284006">
    <property type="component" value="Unassembled WGS sequence"/>
</dbReference>
<dbReference type="AlphaFoldDB" id="A0A418X7L8"/>
<evidence type="ECO:0000259" key="2">
    <source>
        <dbReference type="Pfam" id="PF11856"/>
    </source>
</evidence>
<keyword evidence="4" id="KW-1185">Reference proteome</keyword>
<evidence type="ECO:0000313" key="3">
    <source>
        <dbReference type="EMBL" id="RJG08486.1"/>
    </source>
</evidence>
<accession>A0A418X7L8</accession>
<feature type="domain" description="DUF3376" evidence="2">
    <location>
        <begin position="356"/>
        <end position="440"/>
    </location>
</feature>
<dbReference type="Pfam" id="PF11856">
    <property type="entry name" value="DUF3376"/>
    <property type="match status" value="1"/>
</dbReference>
<feature type="region of interest" description="Disordered" evidence="1">
    <location>
        <begin position="1"/>
        <end position="21"/>
    </location>
</feature>
<protein>
    <submittedName>
        <fullName evidence="3">DUF3376 domain-containing protein</fullName>
    </submittedName>
</protein>
<evidence type="ECO:0000313" key="4">
    <source>
        <dbReference type="Proteomes" id="UP000284006"/>
    </source>
</evidence>
<dbReference type="EMBL" id="QYUP01000186">
    <property type="protein sequence ID" value="RJG08486.1"/>
    <property type="molecule type" value="Genomic_DNA"/>
</dbReference>
<sequence length="488" mass="54979">MAASSITSLSSRRLKPRAHTRHSAKWTGACLYRSASGGGEKADTRAHAGFRANHHRSPLGSPRYEPIFNELSRIEIFNEKIRHLKAAIDSTTPRVQTLVEGVAGDKLDQPADATQVRQWRLQVAHCLSVDTALLYNNYMRLMIDAGLNFLARLICTICTYPQGSPRAHWVTKILRLWAQRIEIYRREYEIPPGVADDAELPPFARLVDTFDLTFRYRRIQFVMRAINRLYPRLQEPGCRTMTSSTLDALKRRLYQQLNSLRTYQGTGFLRTQTASHACAIFSRTEFKSQAGALPEPDEFVTLHNNEISAVIEQIGMECDFARFTNETDKILGSAEAQAIDSPFRRDLLISYLGFAVWDAVTFPMINMQDPHEALQLTELHEIIVDRISPDDAMTLKPCSAVVKGSGFGGFAGFFSHAARENDYLLGRLHAIDRLLNILASSVERDIPGGIDMRPFKKRAFEIVLREEAKRLPNVAGLIAELQSAVMSL</sequence>